<feature type="signal peptide" evidence="2">
    <location>
        <begin position="1"/>
        <end position="24"/>
    </location>
</feature>
<dbReference type="OrthoDB" id="6810892at2"/>
<dbReference type="InterPro" id="IPR036365">
    <property type="entry name" value="PGBD-like_sf"/>
</dbReference>
<evidence type="ECO:0000259" key="3">
    <source>
        <dbReference type="Pfam" id="PF01471"/>
    </source>
</evidence>
<dbReference type="SUPFAM" id="SSF50494">
    <property type="entry name" value="Trypsin-like serine proteases"/>
    <property type="match status" value="1"/>
</dbReference>
<dbReference type="InterPro" id="IPR036366">
    <property type="entry name" value="PGBDSf"/>
</dbReference>
<protein>
    <submittedName>
        <fullName evidence="4">Putative peptidoglycan binding protein</fullName>
    </submittedName>
</protein>
<dbReference type="AlphaFoldDB" id="A0A370HHW5"/>
<dbReference type="EMBL" id="QQBB01000006">
    <property type="protein sequence ID" value="RDI57763.1"/>
    <property type="molecule type" value="Genomic_DNA"/>
</dbReference>
<keyword evidence="2" id="KW-0732">Signal</keyword>
<dbReference type="PROSITE" id="PS51257">
    <property type="entry name" value="PROKAR_LIPOPROTEIN"/>
    <property type="match status" value="1"/>
</dbReference>
<proteinExistence type="predicted"/>
<dbReference type="SUPFAM" id="SSF47090">
    <property type="entry name" value="PGBD-like"/>
    <property type="match status" value="1"/>
</dbReference>
<sequence>MLCASLRALILPLAVLAAATTALSCGRAAAQAPLSRAPVPDPVVDAARQAFEALPEADRKAIQDSLIWTGDYSGVADGTFGRQTFAAIAAYQDRARQPANGVLTTQARSALLAAAQHARTAAGFTVIDDPKTGLRIGIPAKLLPKQDVNPSGGSRWQSQDGKVTLDTRTAPPDATLQSLYDRNLAIQTPGRVVSYKVLRPDFFVIAGETPAGKFYTRYSSGPAGLRGFSIGYDKAVAPQVDRLVVAIANSFTPFPAAPTVAAAPQSAPPAPAPQPQAQPPAQKLVGTGLVVGPRRVVTAGSFSSCPAPTVAGAKPQKIGGQGVLVLDFAVDLKAQPYAPTTAATDEGAALLIVAFADESGSARLSAAPGTAAGPGRVTAPLQPGASGAPILDMSGALVGLVGAVAGDQRKVAGIVPATSYPLVPAADLAKAAAAPAASQTEAPTQKRSAADIVVALRPSLVPIVCGP</sequence>
<accession>A0A370HHW5</accession>
<feature type="region of interest" description="Disordered" evidence="1">
    <location>
        <begin position="260"/>
        <end position="280"/>
    </location>
</feature>
<feature type="chain" id="PRO_5016978159" evidence="2">
    <location>
        <begin position="25"/>
        <end position="467"/>
    </location>
</feature>
<feature type="domain" description="Peptidoglycan binding-like" evidence="3">
    <location>
        <begin position="57"/>
        <end position="111"/>
    </location>
</feature>
<dbReference type="InterPro" id="IPR009003">
    <property type="entry name" value="Peptidase_S1_PA"/>
</dbReference>
<name>A0A370HHW5_9HYPH</name>
<dbReference type="Proteomes" id="UP000254925">
    <property type="component" value="Unassembled WGS sequence"/>
</dbReference>
<feature type="compositionally biased region" description="Pro residues" evidence="1">
    <location>
        <begin position="266"/>
        <end position="278"/>
    </location>
</feature>
<evidence type="ECO:0000313" key="4">
    <source>
        <dbReference type="EMBL" id="RDI57763.1"/>
    </source>
</evidence>
<evidence type="ECO:0000256" key="2">
    <source>
        <dbReference type="SAM" id="SignalP"/>
    </source>
</evidence>
<organism evidence="4 5">
    <name type="scientific">Microvirga subterranea</name>
    <dbReference type="NCBI Taxonomy" id="186651"/>
    <lineage>
        <taxon>Bacteria</taxon>
        <taxon>Pseudomonadati</taxon>
        <taxon>Pseudomonadota</taxon>
        <taxon>Alphaproteobacteria</taxon>
        <taxon>Hyphomicrobiales</taxon>
        <taxon>Methylobacteriaceae</taxon>
        <taxon>Microvirga</taxon>
    </lineage>
</organism>
<comment type="caution">
    <text evidence="4">The sequence shown here is derived from an EMBL/GenBank/DDBJ whole genome shotgun (WGS) entry which is preliminary data.</text>
</comment>
<evidence type="ECO:0000256" key="1">
    <source>
        <dbReference type="SAM" id="MobiDB-lite"/>
    </source>
</evidence>
<dbReference type="RefSeq" id="WP_114771002.1">
    <property type="nucleotide sequence ID" value="NZ_QQBB01000006.1"/>
</dbReference>
<dbReference type="Pfam" id="PF01471">
    <property type="entry name" value="PG_binding_1"/>
    <property type="match status" value="1"/>
</dbReference>
<evidence type="ECO:0000313" key="5">
    <source>
        <dbReference type="Proteomes" id="UP000254925"/>
    </source>
</evidence>
<dbReference type="InterPro" id="IPR002477">
    <property type="entry name" value="Peptidoglycan-bd-like"/>
</dbReference>
<reference evidence="4 5" key="1">
    <citation type="submission" date="2018-07" db="EMBL/GenBank/DDBJ databases">
        <title>Genomic Encyclopedia of Type Strains, Phase IV (KMG-IV): sequencing the most valuable type-strain genomes for metagenomic binning, comparative biology and taxonomic classification.</title>
        <authorList>
            <person name="Goeker M."/>
        </authorList>
    </citation>
    <scope>NUCLEOTIDE SEQUENCE [LARGE SCALE GENOMIC DNA]</scope>
    <source>
        <strain evidence="4 5">DSM 14364</strain>
    </source>
</reference>
<gene>
    <name evidence="4" type="ORF">DES45_10675</name>
</gene>
<keyword evidence="5" id="KW-1185">Reference proteome</keyword>
<dbReference type="Gene3D" id="1.10.101.10">
    <property type="entry name" value="PGBD-like superfamily/PGBD"/>
    <property type="match status" value="1"/>
</dbReference>